<organism evidence="1 2">
    <name type="scientific">Kerstersia gyiorum</name>
    <dbReference type="NCBI Taxonomy" id="206506"/>
    <lineage>
        <taxon>Bacteria</taxon>
        <taxon>Pseudomonadati</taxon>
        <taxon>Pseudomonadota</taxon>
        <taxon>Betaproteobacteria</taxon>
        <taxon>Burkholderiales</taxon>
        <taxon>Alcaligenaceae</taxon>
        <taxon>Kerstersia</taxon>
    </lineage>
</organism>
<dbReference type="RefSeq" id="WP_068370909.1">
    <property type="nucleotide sequence ID" value="NZ_LBNE01000005.1"/>
</dbReference>
<gene>
    <name evidence="1" type="ORF">AAV32_09715</name>
</gene>
<evidence type="ECO:0000313" key="1">
    <source>
        <dbReference type="EMBL" id="KKO71840.1"/>
    </source>
</evidence>
<evidence type="ECO:0000313" key="2">
    <source>
        <dbReference type="Proteomes" id="UP000078084"/>
    </source>
</evidence>
<proteinExistence type="predicted"/>
<comment type="caution">
    <text evidence="1">The sequence shown here is derived from an EMBL/GenBank/DDBJ whole genome shotgun (WGS) entry which is preliminary data.</text>
</comment>
<dbReference type="STRING" id="206506.AAV32_09715"/>
<dbReference type="Proteomes" id="UP000078084">
    <property type="component" value="Unassembled WGS sequence"/>
</dbReference>
<name>A0A171KSH3_9BURK</name>
<reference evidence="1 2" key="1">
    <citation type="submission" date="2015-04" db="EMBL/GenBank/DDBJ databases">
        <title>Genome sequence of Kerstersia gyiorum CG1.</title>
        <authorList>
            <person name="Greninger A.L."/>
            <person name="Kozyreva V."/>
            <person name="Chaturvedi V."/>
        </authorList>
    </citation>
    <scope>NUCLEOTIDE SEQUENCE [LARGE SCALE GENOMIC DNA]</scope>
    <source>
        <strain evidence="1 2">CG1</strain>
    </source>
</reference>
<keyword evidence="2" id="KW-1185">Reference proteome</keyword>
<evidence type="ECO:0008006" key="3">
    <source>
        <dbReference type="Google" id="ProtNLM"/>
    </source>
</evidence>
<dbReference type="Pfam" id="PF11367">
    <property type="entry name" value="Tail_completion_gp17"/>
    <property type="match status" value="1"/>
</dbReference>
<dbReference type="InterPro" id="IPR021508">
    <property type="entry name" value="Gp17-like"/>
</dbReference>
<protein>
    <recommendedName>
        <fullName evidence="3">DUF3168 domain-containing protein</fullName>
    </recommendedName>
</protein>
<dbReference type="AlphaFoldDB" id="A0A171KSH3"/>
<sequence length="120" mass="13531">MSIEPEIYSLLNTLAGGHVYPDATPDDPVFPCIVYQQVGGEAYEYLERKLPDHEHSRIQISVWAQTRDEVGPIARAARKAIIENTNFSSVETYGAPVWLYEEALGLYGSRQDFGIWLKIS</sequence>
<dbReference type="EMBL" id="LBNE01000005">
    <property type="protein sequence ID" value="KKO71840.1"/>
    <property type="molecule type" value="Genomic_DNA"/>
</dbReference>
<accession>A0A171KSH3</accession>